<feature type="transmembrane region" description="Helical" evidence="1">
    <location>
        <begin position="192"/>
        <end position="210"/>
    </location>
</feature>
<protein>
    <submittedName>
        <fullName evidence="2">Uncharacterized protein</fullName>
    </submittedName>
</protein>
<sequence length="233" mass="25411">MATAVTIGLFAVLTLSVRSGGELPLLPDFDSGSDGNQVIFEKEVAEDRKSLFDGVLSYQPPETVDVGDTLEFPARLRAIGGDTSRESVPGIVVARRSLRVGGVEKAYLSEPGKDVDIEPLGSPSGTIAAPGDEVEWRWNLTPRKPGEYTLKLVVETYRGDSDVLLARTSPPIDITMSARNTWSFRIKSAQNWLIGLAALLAALTTLGAVFRRPLAAIFRRVPGPWRKKDHQQR</sequence>
<evidence type="ECO:0000313" key="3">
    <source>
        <dbReference type="Proteomes" id="UP000325563"/>
    </source>
</evidence>
<organism evidence="2 3">
    <name type="scientific">Streptomyces vinaceus</name>
    <dbReference type="NCBI Taxonomy" id="1960"/>
    <lineage>
        <taxon>Bacteria</taxon>
        <taxon>Bacillati</taxon>
        <taxon>Actinomycetota</taxon>
        <taxon>Actinomycetes</taxon>
        <taxon>Kitasatosporales</taxon>
        <taxon>Streptomycetaceae</taxon>
        <taxon>Streptomyces</taxon>
    </lineage>
</organism>
<proteinExistence type="predicted"/>
<keyword evidence="1" id="KW-0812">Transmembrane</keyword>
<name>A0A5J6JLQ6_STRVI</name>
<evidence type="ECO:0000313" key="2">
    <source>
        <dbReference type="EMBL" id="QEV49424.1"/>
    </source>
</evidence>
<accession>A0A5J6JLQ6</accession>
<evidence type="ECO:0000256" key="1">
    <source>
        <dbReference type="SAM" id="Phobius"/>
    </source>
</evidence>
<keyword evidence="3" id="KW-1185">Reference proteome</keyword>
<dbReference type="Proteomes" id="UP000325563">
    <property type="component" value="Chromosome"/>
</dbReference>
<dbReference type="EMBL" id="CP023692">
    <property type="protein sequence ID" value="QEV49424.1"/>
    <property type="molecule type" value="Genomic_DNA"/>
</dbReference>
<dbReference type="KEGG" id="svn:CP980_34135"/>
<keyword evidence="1" id="KW-1133">Transmembrane helix</keyword>
<reference evidence="2 3" key="1">
    <citation type="submission" date="2017-09" db="EMBL/GenBank/DDBJ databases">
        <authorList>
            <person name="Lee N."/>
            <person name="Cho B.-K."/>
        </authorList>
    </citation>
    <scope>NUCLEOTIDE SEQUENCE [LARGE SCALE GENOMIC DNA]</scope>
    <source>
        <strain evidence="2 3">ATCC 27476</strain>
    </source>
</reference>
<keyword evidence="1" id="KW-0472">Membrane</keyword>
<dbReference type="AlphaFoldDB" id="A0A5J6JLQ6"/>
<gene>
    <name evidence="2" type="ORF">CP980_34135</name>
</gene>